<feature type="region of interest" description="Disordered" evidence="1">
    <location>
        <begin position="463"/>
        <end position="488"/>
    </location>
</feature>
<gene>
    <name evidence="2" type="ORF">TSIB3V08_LOCUS6335</name>
</gene>
<organism evidence="2">
    <name type="scientific">Timema shepardi</name>
    <name type="common">Walking stick</name>
    <dbReference type="NCBI Taxonomy" id="629360"/>
    <lineage>
        <taxon>Eukaryota</taxon>
        <taxon>Metazoa</taxon>
        <taxon>Ecdysozoa</taxon>
        <taxon>Arthropoda</taxon>
        <taxon>Hexapoda</taxon>
        <taxon>Insecta</taxon>
        <taxon>Pterygota</taxon>
        <taxon>Neoptera</taxon>
        <taxon>Polyneoptera</taxon>
        <taxon>Phasmatodea</taxon>
        <taxon>Timematodea</taxon>
        <taxon>Timematoidea</taxon>
        <taxon>Timematidae</taxon>
        <taxon>Timema</taxon>
    </lineage>
</organism>
<proteinExistence type="predicted"/>
<protein>
    <submittedName>
        <fullName evidence="2">Uncharacterized protein</fullName>
    </submittedName>
</protein>
<name>A0A7R9G0D0_TIMSH</name>
<sequence length="514" mass="57465">MNPAINMTFTATSQNKHNTQHDFTISNLAAARRISMLRAWEPTLPPLLQLSGEYAQISGINSSPTDHMTQDIWLKIYLTASRVMQTVLAGGKRKAVVRDLCKLSDTTACSQNAKGSEPAFALGEVENHLAKTTPIHPTKIRTSISQSSAVELNTTSAIANYTTEAGGKLATQMSPSTKKVGMATQMLLSAKGGKDVEMAARVFLSTKGKDEAYLNILKRTRGSYSGVQMARNPLILSALCYNIIHTTFNPSTKSKYTSLNRLLDARSHGAQEIIRCHVYFMAVTIWVGYLQCGKIAEYFVRSRVLPDTVLILHDLTNPQKARKGQEEVNPHLHREKVENHSILQFSQTRFEHRPILGSLAQHDTSALANYATKASSLSTRSSGLPLKTSQNLTASRAAIKQEQKSWFAEGEKYVKENNLKDILLDPRKDYGRGERRKVAKGEEDVGQEKVYVWKKLYHSPNQPQLTRFDSSTKNPRCTPRHNPHSTKPELEARCRPCWETLNTLPTFQTSEQLR</sequence>
<accession>A0A7R9G0D0</accession>
<reference evidence="2" key="1">
    <citation type="submission" date="2020-11" db="EMBL/GenBank/DDBJ databases">
        <authorList>
            <person name="Tran Van P."/>
        </authorList>
    </citation>
    <scope>NUCLEOTIDE SEQUENCE</scope>
</reference>
<dbReference type="EMBL" id="OC002686">
    <property type="protein sequence ID" value="CAD7262218.1"/>
    <property type="molecule type" value="Genomic_DNA"/>
</dbReference>
<evidence type="ECO:0000256" key="1">
    <source>
        <dbReference type="SAM" id="MobiDB-lite"/>
    </source>
</evidence>
<feature type="compositionally biased region" description="Polar residues" evidence="1">
    <location>
        <begin position="463"/>
        <end position="475"/>
    </location>
</feature>
<evidence type="ECO:0000313" key="2">
    <source>
        <dbReference type="EMBL" id="CAD7262218.1"/>
    </source>
</evidence>
<dbReference type="AlphaFoldDB" id="A0A7R9G0D0"/>